<dbReference type="EMBL" id="AORV01000027">
    <property type="protein sequence ID" value="EMS72404.1"/>
    <property type="molecule type" value="Genomic_DNA"/>
</dbReference>
<dbReference type="eggNOG" id="COG3418">
    <property type="taxonomic scope" value="Bacteria"/>
</dbReference>
<protein>
    <submittedName>
        <fullName evidence="2">FlgN protein</fullName>
    </submittedName>
</protein>
<organism evidence="2 3">
    <name type="scientific">Ruminiclostridium cellobioparum subsp. termitidis CT1112</name>
    <dbReference type="NCBI Taxonomy" id="1195236"/>
    <lineage>
        <taxon>Bacteria</taxon>
        <taxon>Bacillati</taxon>
        <taxon>Bacillota</taxon>
        <taxon>Clostridia</taxon>
        <taxon>Eubacteriales</taxon>
        <taxon>Oscillospiraceae</taxon>
        <taxon>Ruminiclostridium</taxon>
    </lineage>
</organism>
<dbReference type="SUPFAM" id="SSF140566">
    <property type="entry name" value="FlgN-like"/>
    <property type="match status" value="1"/>
</dbReference>
<sequence length="166" mass="18804">MESELVRQLINILSQENDIYDTLYKISNNKKELIIGGKVIELESIVKIEQSLVIKISKLEDQRENIVSELCRLLGQKPEDITISLLTARLGEVEATQLKVCQEKMLKSINALKDNNELNSKLIKTSLEYIDFSINMMTSIDAVTNNYGSTGHSGDTKKRNLFDVKL</sequence>
<dbReference type="AlphaFoldDB" id="S0FTB4"/>
<comment type="caution">
    <text evidence="2">The sequence shown here is derived from an EMBL/GenBank/DDBJ whole genome shotgun (WGS) entry which is preliminary data.</text>
</comment>
<dbReference type="InterPro" id="IPR007809">
    <property type="entry name" value="FlgN-like"/>
</dbReference>
<proteinExistence type="predicted"/>
<dbReference type="STRING" id="1195236.CTER_1562"/>
<gene>
    <name evidence="2" type="ORF">CTER_1562</name>
</gene>
<name>S0FTB4_RUMCE</name>
<dbReference type="RefSeq" id="WP_004625115.1">
    <property type="nucleotide sequence ID" value="NZ_AORV01000027.1"/>
</dbReference>
<dbReference type="InterPro" id="IPR036679">
    <property type="entry name" value="FlgN-like_sf"/>
</dbReference>
<dbReference type="Pfam" id="PF05130">
    <property type="entry name" value="FlgN"/>
    <property type="match status" value="1"/>
</dbReference>
<evidence type="ECO:0000256" key="1">
    <source>
        <dbReference type="ARBA" id="ARBA00022795"/>
    </source>
</evidence>
<dbReference type="Proteomes" id="UP000014155">
    <property type="component" value="Unassembled WGS sequence"/>
</dbReference>
<dbReference type="GO" id="GO:0044780">
    <property type="term" value="P:bacterial-type flagellum assembly"/>
    <property type="evidence" value="ECO:0007669"/>
    <property type="project" value="InterPro"/>
</dbReference>
<accession>S0FTB4</accession>
<dbReference type="Gene3D" id="1.20.58.300">
    <property type="entry name" value="FlgN-like"/>
    <property type="match status" value="1"/>
</dbReference>
<dbReference type="PATRIC" id="fig|1195236.3.peg.1889"/>
<keyword evidence="1" id="KW-1005">Bacterial flagellum biogenesis</keyword>
<reference evidence="2 3" key="1">
    <citation type="journal article" date="2013" name="Genome Announc.">
        <title>Draft Genome Sequence of the Cellulolytic, Mesophilic, Anaerobic Bacterium Clostridium termitidis Strain CT1112 (DSM 5398).</title>
        <authorList>
            <person name="Lal S."/>
            <person name="Ramachandran U."/>
            <person name="Zhang X."/>
            <person name="Munir R."/>
            <person name="Sparling R."/>
            <person name="Levin D.B."/>
        </authorList>
    </citation>
    <scope>NUCLEOTIDE SEQUENCE [LARGE SCALE GENOMIC DNA]</scope>
    <source>
        <strain evidence="2 3">CT1112</strain>
    </source>
</reference>
<evidence type="ECO:0000313" key="2">
    <source>
        <dbReference type="EMBL" id="EMS72404.1"/>
    </source>
</evidence>
<evidence type="ECO:0000313" key="3">
    <source>
        <dbReference type="Proteomes" id="UP000014155"/>
    </source>
</evidence>
<keyword evidence="3" id="KW-1185">Reference proteome</keyword>